<dbReference type="Gene3D" id="1.20.1260.10">
    <property type="match status" value="1"/>
</dbReference>
<dbReference type="Pfam" id="PF09537">
    <property type="entry name" value="DUF2383"/>
    <property type="match status" value="1"/>
</dbReference>
<dbReference type="EMBL" id="NFZS01000005">
    <property type="protein sequence ID" value="RAO74738.1"/>
    <property type="molecule type" value="Genomic_DNA"/>
</dbReference>
<evidence type="ECO:0000313" key="2">
    <source>
        <dbReference type="EMBL" id="RAO74738.1"/>
    </source>
</evidence>
<dbReference type="Proteomes" id="UP000248926">
    <property type="component" value="Unassembled WGS sequence"/>
</dbReference>
<gene>
    <name evidence="2" type="ORF">CA260_18140</name>
</gene>
<proteinExistence type="predicted"/>
<organism evidence="2 3">
    <name type="scientific">Dyella jiangningensis</name>
    <dbReference type="NCBI Taxonomy" id="1379159"/>
    <lineage>
        <taxon>Bacteria</taxon>
        <taxon>Pseudomonadati</taxon>
        <taxon>Pseudomonadota</taxon>
        <taxon>Gammaproteobacteria</taxon>
        <taxon>Lysobacterales</taxon>
        <taxon>Rhodanobacteraceae</taxon>
        <taxon>Dyella</taxon>
    </lineage>
</organism>
<evidence type="ECO:0000259" key="1">
    <source>
        <dbReference type="Pfam" id="PF09537"/>
    </source>
</evidence>
<dbReference type="AlphaFoldDB" id="A0A328NWN8"/>
<dbReference type="OrthoDB" id="5952182at2"/>
<accession>A0A328NWN8</accession>
<dbReference type="RefSeq" id="WP_111984494.1">
    <property type="nucleotide sequence ID" value="NZ_NFZS01000005.1"/>
</dbReference>
<keyword evidence="3" id="KW-1185">Reference proteome</keyword>
<name>A0A328NWN8_9GAMM</name>
<comment type="caution">
    <text evidence="2">The sequence shown here is derived from an EMBL/GenBank/DDBJ whole genome shotgun (WGS) entry which is preliminary data.</text>
</comment>
<dbReference type="InterPro" id="IPR019052">
    <property type="entry name" value="DUF2383"/>
</dbReference>
<protein>
    <recommendedName>
        <fullName evidence="1">DUF2383 domain-containing protein</fullName>
    </recommendedName>
</protein>
<sequence length="146" mass="16211">MSHARVPRYNSLIRRGIDDRDLYRRALAQVREPGLQALLAENLHTLDLLIDDLQVQAHASGMTPARHGTLAGSIRSALAEWTAGLSSNRDSAWVRSLARNECALLHRFEKQMAHASRESAHALGVQLSRLHGIHHDMHCLAGTHHA</sequence>
<dbReference type="InterPro" id="IPR012347">
    <property type="entry name" value="Ferritin-like"/>
</dbReference>
<feature type="domain" description="DUF2383" evidence="1">
    <location>
        <begin position="10"/>
        <end position="112"/>
    </location>
</feature>
<evidence type="ECO:0000313" key="3">
    <source>
        <dbReference type="Proteomes" id="UP000248926"/>
    </source>
</evidence>
<reference evidence="2 3" key="1">
    <citation type="journal article" date="2018" name="Genet. Mol. Biol.">
        <title>The genome sequence of Dyella jiangningensis FCAV SCS01 from a lignocellulose-decomposing microbial consortium metagenome reveals potential for biotechnological applications.</title>
        <authorList>
            <person name="Desiderato J.G."/>
            <person name="Alvarenga D.O."/>
            <person name="Constancio M.T.L."/>
            <person name="Alves L.M.C."/>
            <person name="Varani A.M."/>
        </authorList>
    </citation>
    <scope>NUCLEOTIDE SEQUENCE [LARGE SCALE GENOMIC DNA]</scope>
    <source>
        <strain evidence="2 3">FCAV SCS01</strain>
    </source>
</reference>